<reference evidence="1 2" key="2">
    <citation type="journal article" date="2013" name="Plant Cell Physiol.">
        <title>Rice Annotation Project Database (RAP-DB): an integrative and interactive database for rice genomics.</title>
        <authorList>
            <person name="Sakai H."/>
            <person name="Lee S.S."/>
            <person name="Tanaka T."/>
            <person name="Numa H."/>
            <person name="Kim J."/>
            <person name="Kawahara Y."/>
            <person name="Wakimoto H."/>
            <person name="Yang C.C."/>
            <person name="Iwamoto M."/>
            <person name="Abe T."/>
            <person name="Yamada Y."/>
            <person name="Muto A."/>
            <person name="Inokuchi H."/>
            <person name="Ikemura T."/>
            <person name="Matsumoto T."/>
            <person name="Sasaki T."/>
            <person name="Itoh T."/>
        </authorList>
    </citation>
    <scope>NUCLEOTIDE SEQUENCE [LARGE SCALE GENOMIC DNA]</scope>
    <source>
        <strain evidence="2">cv. Nipponbare</strain>
    </source>
</reference>
<keyword evidence="2" id="KW-1185">Reference proteome</keyword>
<dbReference type="PaxDb" id="39947-A0A0N7KQR7"/>
<evidence type="ECO:0000313" key="1">
    <source>
        <dbReference type="EMBL" id="BAT07970.1"/>
    </source>
</evidence>
<dbReference type="InParanoid" id="A0A0N7KQR7"/>
<protein>
    <submittedName>
        <fullName evidence="1">Os09g0401050 protein</fullName>
    </submittedName>
</protein>
<proteinExistence type="predicted"/>
<feature type="non-terminal residue" evidence="1">
    <location>
        <position position="1"/>
    </location>
</feature>
<sequence>LELPRRRHRRRRRGDHVDVVEPHQVHRLRPLHDRQQPLLVDAAAAARRRRRGRRLCRRAGGVADDVARRREDDVVQVQHGHLVGAEHVVAGAGARRAFHGSRRLLLHLLLLLRHLLLRRAAVGQRRSRVEGLVCDGVDPHLPELLLDVRVPVVLDLVVRPARQVRRDLGPP</sequence>
<feature type="non-terminal residue" evidence="1">
    <location>
        <position position="171"/>
    </location>
</feature>
<evidence type="ECO:0000313" key="2">
    <source>
        <dbReference type="Proteomes" id="UP000059680"/>
    </source>
</evidence>
<gene>
    <name evidence="1" type="ordered locus">Os09g0401050</name>
    <name evidence="1" type="ORF">OSNPB_090401050</name>
</gene>
<dbReference type="AlphaFoldDB" id="A0A0N7KQR7"/>
<accession>A0A0N7KQR7</accession>
<reference evidence="2" key="1">
    <citation type="journal article" date="2005" name="Nature">
        <title>The map-based sequence of the rice genome.</title>
        <authorList>
            <consortium name="International rice genome sequencing project (IRGSP)"/>
            <person name="Matsumoto T."/>
            <person name="Wu J."/>
            <person name="Kanamori H."/>
            <person name="Katayose Y."/>
            <person name="Fujisawa M."/>
            <person name="Namiki N."/>
            <person name="Mizuno H."/>
            <person name="Yamamoto K."/>
            <person name="Antonio B.A."/>
            <person name="Baba T."/>
            <person name="Sakata K."/>
            <person name="Nagamura Y."/>
            <person name="Aoki H."/>
            <person name="Arikawa K."/>
            <person name="Arita K."/>
            <person name="Bito T."/>
            <person name="Chiden Y."/>
            <person name="Fujitsuka N."/>
            <person name="Fukunaka R."/>
            <person name="Hamada M."/>
            <person name="Harada C."/>
            <person name="Hayashi A."/>
            <person name="Hijishita S."/>
            <person name="Honda M."/>
            <person name="Hosokawa S."/>
            <person name="Ichikawa Y."/>
            <person name="Idonuma A."/>
            <person name="Iijima M."/>
            <person name="Ikeda M."/>
            <person name="Ikeno M."/>
            <person name="Ito K."/>
            <person name="Ito S."/>
            <person name="Ito T."/>
            <person name="Ito Y."/>
            <person name="Ito Y."/>
            <person name="Iwabuchi A."/>
            <person name="Kamiya K."/>
            <person name="Karasawa W."/>
            <person name="Kurita K."/>
            <person name="Katagiri S."/>
            <person name="Kikuta A."/>
            <person name="Kobayashi H."/>
            <person name="Kobayashi N."/>
            <person name="Machita K."/>
            <person name="Maehara T."/>
            <person name="Masukawa M."/>
            <person name="Mizubayashi T."/>
            <person name="Mukai Y."/>
            <person name="Nagasaki H."/>
            <person name="Nagata Y."/>
            <person name="Naito S."/>
            <person name="Nakashima M."/>
            <person name="Nakama Y."/>
            <person name="Nakamichi Y."/>
            <person name="Nakamura M."/>
            <person name="Meguro A."/>
            <person name="Negishi M."/>
            <person name="Ohta I."/>
            <person name="Ohta T."/>
            <person name="Okamoto M."/>
            <person name="Ono N."/>
            <person name="Saji S."/>
            <person name="Sakaguchi M."/>
            <person name="Sakai K."/>
            <person name="Shibata M."/>
            <person name="Shimokawa T."/>
            <person name="Song J."/>
            <person name="Takazaki Y."/>
            <person name="Terasawa K."/>
            <person name="Tsugane M."/>
            <person name="Tsuji K."/>
            <person name="Ueda S."/>
            <person name="Waki K."/>
            <person name="Yamagata H."/>
            <person name="Yamamoto M."/>
            <person name="Yamamoto S."/>
            <person name="Yamane H."/>
            <person name="Yoshiki S."/>
            <person name="Yoshihara R."/>
            <person name="Yukawa K."/>
            <person name="Zhong H."/>
            <person name="Yano M."/>
            <person name="Yuan Q."/>
            <person name="Ouyang S."/>
            <person name="Liu J."/>
            <person name="Jones K.M."/>
            <person name="Gansberger K."/>
            <person name="Moffat K."/>
            <person name="Hill J."/>
            <person name="Bera J."/>
            <person name="Fadrosh D."/>
            <person name="Jin S."/>
            <person name="Johri S."/>
            <person name="Kim M."/>
            <person name="Overton L."/>
            <person name="Reardon M."/>
            <person name="Tsitrin T."/>
            <person name="Vuong H."/>
            <person name="Weaver B."/>
            <person name="Ciecko A."/>
            <person name="Tallon L."/>
            <person name="Jackson J."/>
            <person name="Pai G."/>
            <person name="Aken S.V."/>
            <person name="Utterback T."/>
            <person name="Reidmuller S."/>
            <person name="Feldblyum T."/>
            <person name="Hsiao J."/>
            <person name="Zismann V."/>
            <person name="Iobst S."/>
            <person name="de Vazeille A.R."/>
            <person name="Buell C.R."/>
            <person name="Ying K."/>
            <person name="Li Y."/>
            <person name="Lu T."/>
            <person name="Huang Y."/>
            <person name="Zhao Q."/>
            <person name="Feng Q."/>
            <person name="Zhang L."/>
            <person name="Zhu J."/>
            <person name="Weng Q."/>
            <person name="Mu J."/>
            <person name="Lu Y."/>
            <person name="Fan D."/>
            <person name="Liu Y."/>
            <person name="Guan J."/>
            <person name="Zhang Y."/>
            <person name="Yu S."/>
            <person name="Liu X."/>
            <person name="Zhang Y."/>
            <person name="Hong G."/>
            <person name="Han B."/>
            <person name="Choisne N."/>
            <person name="Demange N."/>
            <person name="Orjeda G."/>
            <person name="Samain S."/>
            <person name="Cattolico L."/>
            <person name="Pelletier E."/>
            <person name="Couloux A."/>
            <person name="Segurens B."/>
            <person name="Wincker P."/>
            <person name="D'Hont A."/>
            <person name="Scarpelli C."/>
            <person name="Weissenbach J."/>
            <person name="Salanoubat M."/>
            <person name="Quetier F."/>
            <person name="Yu Y."/>
            <person name="Kim H.R."/>
            <person name="Rambo T."/>
            <person name="Currie J."/>
            <person name="Collura K."/>
            <person name="Luo M."/>
            <person name="Yang T."/>
            <person name="Ammiraju J.S.S."/>
            <person name="Engler F."/>
            <person name="Soderlund C."/>
            <person name="Wing R.A."/>
            <person name="Palmer L.E."/>
            <person name="de la Bastide M."/>
            <person name="Spiegel L."/>
            <person name="Nascimento L."/>
            <person name="Zutavern T."/>
            <person name="O'Shaughnessy A."/>
            <person name="Dike S."/>
            <person name="Dedhia N."/>
            <person name="Preston R."/>
            <person name="Balija V."/>
            <person name="McCombie W.R."/>
            <person name="Chow T."/>
            <person name="Chen H."/>
            <person name="Chung M."/>
            <person name="Chen C."/>
            <person name="Shaw J."/>
            <person name="Wu H."/>
            <person name="Hsiao K."/>
            <person name="Chao Y."/>
            <person name="Chu M."/>
            <person name="Cheng C."/>
            <person name="Hour A."/>
            <person name="Lee P."/>
            <person name="Lin S."/>
            <person name="Lin Y."/>
            <person name="Liou J."/>
            <person name="Liu S."/>
            <person name="Hsing Y."/>
            <person name="Raghuvanshi S."/>
            <person name="Mohanty A."/>
            <person name="Bharti A.K."/>
            <person name="Gaur A."/>
            <person name="Gupta V."/>
            <person name="Kumar D."/>
            <person name="Ravi V."/>
            <person name="Vij S."/>
            <person name="Kapur A."/>
            <person name="Khurana P."/>
            <person name="Khurana P."/>
            <person name="Khurana J.P."/>
            <person name="Tyagi A.K."/>
            <person name="Gaikwad K."/>
            <person name="Singh A."/>
            <person name="Dalal V."/>
            <person name="Srivastava S."/>
            <person name="Dixit A."/>
            <person name="Pal A.K."/>
            <person name="Ghazi I.A."/>
            <person name="Yadav M."/>
            <person name="Pandit A."/>
            <person name="Bhargava A."/>
            <person name="Sureshbabu K."/>
            <person name="Batra K."/>
            <person name="Sharma T.R."/>
            <person name="Mohapatra T."/>
            <person name="Singh N.K."/>
            <person name="Messing J."/>
            <person name="Nelson A.B."/>
            <person name="Fuks G."/>
            <person name="Kavchok S."/>
            <person name="Keizer G."/>
            <person name="Linton E."/>
            <person name="Llaca V."/>
            <person name="Song R."/>
            <person name="Tanyolac B."/>
            <person name="Young S."/>
            <person name="Ho-Il K."/>
            <person name="Hahn J.H."/>
            <person name="Sangsakoo G."/>
            <person name="Vanavichit A."/>
            <person name="de Mattos Luiz.A.T."/>
            <person name="Zimmer P.D."/>
            <person name="Malone G."/>
            <person name="Dellagostin O."/>
            <person name="de Oliveira A.C."/>
            <person name="Bevan M."/>
            <person name="Bancroft I."/>
            <person name="Minx P."/>
            <person name="Cordum H."/>
            <person name="Wilson R."/>
            <person name="Cheng Z."/>
            <person name="Jin W."/>
            <person name="Jiang J."/>
            <person name="Leong S.A."/>
            <person name="Iwama H."/>
            <person name="Gojobori T."/>
            <person name="Itoh T."/>
            <person name="Niimura Y."/>
            <person name="Fujii Y."/>
            <person name="Habara T."/>
            <person name="Sakai H."/>
            <person name="Sato Y."/>
            <person name="Wilson G."/>
            <person name="Kumar K."/>
            <person name="McCouch S."/>
            <person name="Juretic N."/>
            <person name="Hoen D."/>
            <person name="Wright S."/>
            <person name="Bruskiewich R."/>
            <person name="Bureau T."/>
            <person name="Miyao A."/>
            <person name="Hirochika H."/>
            <person name="Nishikawa T."/>
            <person name="Kadowaki K."/>
            <person name="Sugiura M."/>
            <person name="Burr B."/>
            <person name="Sasaki T."/>
        </authorList>
    </citation>
    <scope>NUCLEOTIDE SEQUENCE [LARGE SCALE GENOMIC DNA]</scope>
    <source>
        <strain evidence="2">cv. Nipponbare</strain>
    </source>
</reference>
<organism evidence="1 2">
    <name type="scientific">Oryza sativa subsp. japonica</name>
    <name type="common">Rice</name>
    <dbReference type="NCBI Taxonomy" id="39947"/>
    <lineage>
        <taxon>Eukaryota</taxon>
        <taxon>Viridiplantae</taxon>
        <taxon>Streptophyta</taxon>
        <taxon>Embryophyta</taxon>
        <taxon>Tracheophyta</taxon>
        <taxon>Spermatophyta</taxon>
        <taxon>Magnoliopsida</taxon>
        <taxon>Liliopsida</taxon>
        <taxon>Poales</taxon>
        <taxon>Poaceae</taxon>
        <taxon>BOP clade</taxon>
        <taxon>Oryzoideae</taxon>
        <taxon>Oryzeae</taxon>
        <taxon>Oryzinae</taxon>
        <taxon>Oryza</taxon>
        <taxon>Oryza sativa</taxon>
    </lineage>
</organism>
<reference evidence="1 2" key="3">
    <citation type="journal article" date="2013" name="Rice">
        <title>Improvement of the Oryza sativa Nipponbare reference genome using next generation sequence and optical map data.</title>
        <authorList>
            <person name="Kawahara Y."/>
            <person name="de la Bastide M."/>
            <person name="Hamilton J.P."/>
            <person name="Kanamori H."/>
            <person name="McCombie W.R."/>
            <person name="Ouyang S."/>
            <person name="Schwartz D.C."/>
            <person name="Tanaka T."/>
            <person name="Wu J."/>
            <person name="Zhou S."/>
            <person name="Childs K.L."/>
            <person name="Davidson R.M."/>
            <person name="Lin H."/>
            <person name="Quesada-Ocampo L."/>
            <person name="Vaillancourt B."/>
            <person name="Sakai H."/>
            <person name="Lee S.S."/>
            <person name="Kim J."/>
            <person name="Numa H."/>
            <person name="Itoh T."/>
            <person name="Buell C.R."/>
            <person name="Matsumoto T."/>
        </authorList>
    </citation>
    <scope>NUCLEOTIDE SEQUENCE [LARGE SCALE GENOMIC DNA]</scope>
    <source>
        <strain evidence="2">cv. Nipponbare</strain>
    </source>
</reference>
<dbReference type="EMBL" id="AP014965">
    <property type="protein sequence ID" value="BAT07970.1"/>
    <property type="molecule type" value="Genomic_DNA"/>
</dbReference>
<dbReference type="Proteomes" id="UP000059680">
    <property type="component" value="Chromosome 9"/>
</dbReference>
<dbReference type="Gramene" id="Os09t0401050-00">
    <property type="protein sequence ID" value="Os09t0401050-00"/>
    <property type="gene ID" value="Os09g0401050"/>
</dbReference>
<name>A0A0N7KQR7_ORYSJ</name>